<name>A0AAW1P0I5_9CHLO</name>
<proteinExistence type="inferred from homology"/>
<evidence type="ECO:0000313" key="4">
    <source>
        <dbReference type="Proteomes" id="UP001465755"/>
    </source>
</evidence>
<comment type="caution">
    <text evidence="3">The sequence shown here is derived from an EMBL/GenBank/DDBJ whole genome shotgun (WGS) entry which is preliminary data.</text>
</comment>
<dbReference type="GO" id="GO:0000398">
    <property type="term" value="P:mRNA splicing, via spliceosome"/>
    <property type="evidence" value="ECO:0007669"/>
    <property type="project" value="InterPro"/>
</dbReference>
<feature type="region of interest" description="Disordered" evidence="2">
    <location>
        <begin position="195"/>
        <end position="215"/>
    </location>
</feature>
<feature type="compositionally biased region" description="Basic and acidic residues" evidence="2">
    <location>
        <begin position="196"/>
        <end position="207"/>
    </location>
</feature>
<gene>
    <name evidence="3" type="ORF">WJX73_005879</name>
</gene>
<dbReference type="InterPro" id="IPR007590">
    <property type="entry name" value="Saf4/Yju2"/>
</dbReference>
<sequence>MSTLAAARADNFYYPPDHDPSKGSLNKQQGQHPLRERAKKLDQGILVIRFEMPFNVWCGGCNHLIGKGVRFNAEKKQIGNYHSSKIWSFSMKAPCCGQRIEVQTDPQNAEYIVASGGRQKVEAFTSEDAQTIRLMDDEERARLNDPLARLEHTEHAKAVAREEAVRMSDLRADSDVRWKDDYAANKGLRRRLRAVRKADNARDEQRKQLGLPDAK</sequence>
<protein>
    <recommendedName>
        <fullName evidence="5">Coiled-coil domain-containing protein 130</fullName>
    </recommendedName>
</protein>
<dbReference type="AlphaFoldDB" id="A0AAW1P0I5"/>
<dbReference type="PANTHER" id="PTHR12111:SF2">
    <property type="entry name" value="SPLICING FACTOR YJU2B-RELATED"/>
    <property type="match status" value="1"/>
</dbReference>
<dbReference type="Pfam" id="PF04502">
    <property type="entry name" value="Saf4_Yju2"/>
    <property type="match status" value="1"/>
</dbReference>
<dbReference type="EMBL" id="JALJOQ010000078">
    <property type="protein sequence ID" value="KAK9800886.1"/>
    <property type="molecule type" value="Genomic_DNA"/>
</dbReference>
<evidence type="ECO:0000313" key="3">
    <source>
        <dbReference type="EMBL" id="KAK9800886.1"/>
    </source>
</evidence>
<evidence type="ECO:0000256" key="1">
    <source>
        <dbReference type="ARBA" id="ARBA00005595"/>
    </source>
</evidence>
<accession>A0AAW1P0I5</accession>
<keyword evidence="4" id="KW-1185">Reference proteome</keyword>
<dbReference type="Proteomes" id="UP001465755">
    <property type="component" value="Unassembled WGS sequence"/>
</dbReference>
<feature type="region of interest" description="Disordered" evidence="2">
    <location>
        <begin position="1"/>
        <end position="34"/>
    </location>
</feature>
<comment type="similarity">
    <text evidence="1">Belongs to the CWC16 family.</text>
</comment>
<dbReference type="GO" id="GO:0071014">
    <property type="term" value="C:post-mRNA release spliceosomal complex"/>
    <property type="evidence" value="ECO:0007669"/>
    <property type="project" value="TreeGrafter"/>
</dbReference>
<organism evidence="3 4">
    <name type="scientific">Symbiochloris irregularis</name>
    <dbReference type="NCBI Taxonomy" id="706552"/>
    <lineage>
        <taxon>Eukaryota</taxon>
        <taxon>Viridiplantae</taxon>
        <taxon>Chlorophyta</taxon>
        <taxon>core chlorophytes</taxon>
        <taxon>Trebouxiophyceae</taxon>
        <taxon>Trebouxiales</taxon>
        <taxon>Trebouxiaceae</taxon>
        <taxon>Symbiochloris</taxon>
    </lineage>
</organism>
<reference evidence="3 4" key="1">
    <citation type="journal article" date="2024" name="Nat. Commun.">
        <title>Phylogenomics reveals the evolutionary origins of lichenization in chlorophyte algae.</title>
        <authorList>
            <person name="Puginier C."/>
            <person name="Libourel C."/>
            <person name="Otte J."/>
            <person name="Skaloud P."/>
            <person name="Haon M."/>
            <person name="Grisel S."/>
            <person name="Petersen M."/>
            <person name="Berrin J.G."/>
            <person name="Delaux P.M."/>
            <person name="Dal Grande F."/>
            <person name="Keller J."/>
        </authorList>
    </citation>
    <scope>NUCLEOTIDE SEQUENCE [LARGE SCALE GENOMIC DNA]</scope>
    <source>
        <strain evidence="3 4">SAG 2036</strain>
    </source>
</reference>
<dbReference type="GO" id="GO:0005684">
    <property type="term" value="C:U2-type spliceosomal complex"/>
    <property type="evidence" value="ECO:0007669"/>
    <property type="project" value="TreeGrafter"/>
</dbReference>
<evidence type="ECO:0000256" key="2">
    <source>
        <dbReference type="SAM" id="MobiDB-lite"/>
    </source>
</evidence>
<dbReference type="PANTHER" id="PTHR12111">
    <property type="entry name" value="SPLICING FACTOR YJU2"/>
    <property type="match status" value="1"/>
</dbReference>
<evidence type="ECO:0008006" key="5">
    <source>
        <dbReference type="Google" id="ProtNLM"/>
    </source>
</evidence>